<protein>
    <recommendedName>
        <fullName evidence="4">RNA polymerase II-associated protein 3</fullName>
    </recommendedName>
</protein>
<accession>A0A1C7N522</accession>
<dbReference type="PANTHER" id="PTHR46423:SF1">
    <property type="entry name" value="RNA POLYMERASE II-ASSOCIATED PROTEIN 3"/>
    <property type="match status" value="1"/>
</dbReference>
<comment type="caution">
    <text evidence="8">The sequence shown here is derived from an EMBL/GenBank/DDBJ whole genome shotgun (WGS) entry which is preliminary data.</text>
</comment>
<dbReference type="PANTHER" id="PTHR46423">
    <property type="entry name" value="RNA POLYMERASE II-ASSOCIATED PROTEIN 3"/>
    <property type="match status" value="1"/>
</dbReference>
<gene>
    <name evidence="8" type="primary">Rpap3</name>
    <name evidence="8" type="ORF">A0J61_09516</name>
</gene>
<dbReference type="Gene3D" id="1.25.40.10">
    <property type="entry name" value="Tetratricopeptide repeat domain"/>
    <property type="match status" value="1"/>
</dbReference>
<feature type="repeat" description="TPR" evidence="5">
    <location>
        <begin position="72"/>
        <end position="105"/>
    </location>
</feature>
<feature type="domain" description="RNA-polymerase II-associated protein 3-like C-terminal" evidence="7">
    <location>
        <begin position="286"/>
        <end position="375"/>
    </location>
</feature>
<dbReference type="InterPro" id="IPR011990">
    <property type="entry name" value="TPR-like_helical_dom_sf"/>
</dbReference>
<evidence type="ECO:0000256" key="1">
    <source>
        <dbReference type="ARBA" id="ARBA00022737"/>
    </source>
</evidence>
<dbReference type="Proteomes" id="UP000093000">
    <property type="component" value="Unassembled WGS sequence"/>
</dbReference>
<dbReference type="PROSITE" id="PS50005">
    <property type="entry name" value="TPR"/>
    <property type="match status" value="2"/>
</dbReference>
<evidence type="ECO:0000256" key="5">
    <source>
        <dbReference type="PROSITE-ProRule" id="PRU00339"/>
    </source>
</evidence>
<organism evidence="8 9">
    <name type="scientific">Choanephora cucurbitarum</name>
    <dbReference type="NCBI Taxonomy" id="101091"/>
    <lineage>
        <taxon>Eukaryota</taxon>
        <taxon>Fungi</taxon>
        <taxon>Fungi incertae sedis</taxon>
        <taxon>Mucoromycota</taxon>
        <taxon>Mucoromycotina</taxon>
        <taxon>Mucoromycetes</taxon>
        <taxon>Mucorales</taxon>
        <taxon>Mucorineae</taxon>
        <taxon>Choanephoraceae</taxon>
        <taxon>Choanephoroideae</taxon>
        <taxon>Choanephora</taxon>
    </lineage>
</organism>
<evidence type="ECO:0000256" key="4">
    <source>
        <dbReference type="ARBA" id="ARBA00040133"/>
    </source>
</evidence>
<dbReference type="SUPFAM" id="SSF48452">
    <property type="entry name" value="TPR-like"/>
    <property type="match status" value="1"/>
</dbReference>
<evidence type="ECO:0000256" key="2">
    <source>
        <dbReference type="ARBA" id="ARBA00022803"/>
    </source>
</evidence>
<keyword evidence="1" id="KW-0677">Repeat</keyword>
<dbReference type="GO" id="GO:0101031">
    <property type="term" value="C:protein folding chaperone complex"/>
    <property type="evidence" value="ECO:0007669"/>
    <property type="project" value="TreeGrafter"/>
</dbReference>
<evidence type="ECO:0000313" key="9">
    <source>
        <dbReference type="Proteomes" id="UP000093000"/>
    </source>
</evidence>
<dbReference type="AlphaFoldDB" id="A0A1C7N522"/>
<dbReference type="Pfam" id="PF07719">
    <property type="entry name" value="TPR_2"/>
    <property type="match status" value="1"/>
</dbReference>
<feature type="compositionally biased region" description="Basic and acidic residues" evidence="6">
    <location>
        <begin position="220"/>
        <end position="253"/>
    </location>
</feature>
<dbReference type="InParanoid" id="A0A1C7N522"/>
<dbReference type="InterPro" id="IPR019734">
    <property type="entry name" value="TPR_rpt"/>
</dbReference>
<evidence type="ECO:0000256" key="6">
    <source>
        <dbReference type="SAM" id="MobiDB-lite"/>
    </source>
</evidence>
<dbReference type="InterPro" id="IPR051966">
    <property type="entry name" value="RPAP3"/>
</dbReference>
<comment type="similarity">
    <text evidence="3">Belongs to the RPAP3 family.</text>
</comment>
<dbReference type="InterPro" id="IPR013105">
    <property type="entry name" value="TPR_2"/>
</dbReference>
<dbReference type="Pfam" id="PF13877">
    <property type="entry name" value="RPAP3_C"/>
    <property type="match status" value="1"/>
</dbReference>
<evidence type="ECO:0000313" key="8">
    <source>
        <dbReference type="EMBL" id="OBZ82434.1"/>
    </source>
</evidence>
<evidence type="ECO:0000256" key="3">
    <source>
        <dbReference type="ARBA" id="ARBA00038275"/>
    </source>
</evidence>
<proteinExistence type="inferred from homology"/>
<feature type="region of interest" description="Disordered" evidence="6">
    <location>
        <begin position="217"/>
        <end position="280"/>
    </location>
</feature>
<dbReference type="STRING" id="101091.A0A1C7N522"/>
<keyword evidence="9" id="KW-1185">Reference proteome</keyword>
<sequence length="407" mass="46173">MSKVDQLWKDLAQWQKEIDAKDQAISRRKPVHDQTLPPVRPSTTIQLDNLKPVGLNSLDVKQPTSSTQTERAEAEKAKGNDYFVKKDYANAIQHYGQAIQLNPTVPVYFVNRAMAYLKLNRFLEAEKDCTQGLLLQPKNVKALWRRGIALKGLGRVNEARKDLEHALTIEPNNKSILDELNKLPPPVAEKRRLPVKVIDAAYSGPKGPAKVTAIVTPTDKSTKAEPAKAKPTKVEPVKAEQAKKVEPTKKVEPVKAQPVKAQPVKAETSPQKPLPKATLPLKFTTPRTNFEFERDWKTYKARGDDILYQYFQCIPPSSFANLFKSSLESDQFEKMIDLLETRYLKEKSSQETLEVIQGLSQVKRLDMLIMFLDRKRQQALQGVFDVLKQHVDQEKLSKLAKIYGTRI</sequence>
<feature type="repeat" description="TPR" evidence="5">
    <location>
        <begin position="140"/>
        <end position="173"/>
    </location>
</feature>
<dbReference type="EMBL" id="LUGH01000868">
    <property type="protein sequence ID" value="OBZ82434.1"/>
    <property type="molecule type" value="Genomic_DNA"/>
</dbReference>
<name>A0A1C7N522_9FUNG</name>
<dbReference type="InterPro" id="IPR025986">
    <property type="entry name" value="RPAP3-like_C"/>
</dbReference>
<dbReference type="OrthoDB" id="629492at2759"/>
<evidence type="ECO:0000259" key="7">
    <source>
        <dbReference type="Pfam" id="PF13877"/>
    </source>
</evidence>
<dbReference type="SMART" id="SM00028">
    <property type="entry name" value="TPR"/>
    <property type="match status" value="3"/>
</dbReference>
<keyword evidence="2 5" id="KW-0802">TPR repeat</keyword>
<dbReference type="Pfam" id="PF13414">
    <property type="entry name" value="TPR_11"/>
    <property type="match status" value="1"/>
</dbReference>
<feature type="region of interest" description="Disordered" evidence="6">
    <location>
        <begin position="23"/>
        <end position="43"/>
    </location>
</feature>
<reference evidence="8 9" key="1">
    <citation type="submission" date="2016-03" db="EMBL/GenBank/DDBJ databases">
        <title>Choanephora cucurbitarum.</title>
        <authorList>
            <person name="Min B."/>
            <person name="Park H."/>
            <person name="Park J.-H."/>
            <person name="Shin H.-D."/>
            <person name="Choi I.-G."/>
        </authorList>
    </citation>
    <scope>NUCLEOTIDE SEQUENCE [LARGE SCALE GENOMIC DNA]</scope>
    <source>
        <strain evidence="8 9">KUS-F28377</strain>
    </source>
</reference>